<dbReference type="GO" id="GO:0004888">
    <property type="term" value="F:transmembrane signaling receptor activity"/>
    <property type="evidence" value="ECO:0007669"/>
    <property type="project" value="InterPro"/>
</dbReference>
<dbReference type="PANTHER" id="PTHR32089">
    <property type="entry name" value="METHYL-ACCEPTING CHEMOTAXIS PROTEIN MCPB"/>
    <property type="match status" value="1"/>
</dbReference>
<keyword evidence="3 5" id="KW-0807">Transducer</keyword>
<dbReference type="GO" id="GO:0016020">
    <property type="term" value="C:membrane"/>
    <property type="evidence" value="ECO:0007669"/>
    <property type="project" value="InterPro"/>
</dbReference>
<dbReference type="GO" id="GO:0006935">
    <property type="term" value="P:chemotaxis"/>
    <property type="evidence" value="ECO:0007669"/>
    <property type="project" value="InterPro"/>
</dbReference>
<evidence type="ECO:0000313" key="10">
    <source>
        <dbReference type="Proteomes" id="UP000544110"/>
    </source>
</evidence>
<dbReference type="SMART" id="SM00283">
    <property type="entry name" value="MA"/>
    <property type="match status" value="1"/>
</dbReference>
<organism evidence="9 10">
    <name type="scientific">Nocardioides perillae</name>
    <dbReference type="NCBI Taxonomy" id="1119534"/>
    <lineage>
        <taxon>Bacteria</taxon>
        <taxon>Bacillati</taxon>
        <taxon>Actinomycetota</taxon>
        <taxon>Actinomycetes</taxon>
        <taxon>Propionibacteriales</taxon>
        <taxon>Nocardioidaceae</taxon>
        <taxon>Nocardioides</taxon>
    </lineage>
</organism>
<dbReference type="InterPro" id="IPR004089">
    <property type="entry name" value="MCPsignal_dom"/>
</dbReference>
<dbReference type="PROSITE" id="PS50885">
    <property type="entry name" value="HAMP"/>
    <property type="match status" value="1"/>
</dbReference>
<dbReference type="Proteomes" id="UP000544110">
    <property type="component" value="Unassembled WGS sequence"/>
</dbReference>
<dbReference type="InterPro" id="IPR003660">
    <property type="entry name" value="HAMP_dom"/>
</dbReference>
<feature type="domain" description="Methyl-accepting transducer" evidence="7">
    <location>
        <begin position="273"/>
        <end position="516"/>
    </location>
</feature>
<dbReference type="InterPro" id="IPR004090">
    <property type="entry name" value="Chemotax_Me-accpt_rcpt"/>
</dbReference>
<dbReference type="Pfam" id="PF00672">
    <property type="entry name" value="HAMP"/>
    <property type="match status" value="1"/>
</dbReference>
<reference evidence="9 10" key="1">
    <citation type="submission" date="2020-07" db="EMBL/GenBank/DDBJ databases">
        <title>Sequencing the genomes of 1000 actinobacteria strains.</title>
        <authorList>
            <person name="Klenk H.-P."/>
        </authorList>
    </citation>
    <scope>NUCLEOTIDE SEQUENCE [LARGE SCALE GENOMIC DNA]</scope>
    <source>
        <strain evidence="9 10">DSM 24552</strain>
    </source>
</reference>
<evidence type="ECO:0000256" key="3">
    <source>
        <dbReference type="ARBA" id="ARBA00023224"/>
    </source>
</evidence>
<name>A0A7Y9ULZ9_9ACTN</name>
<dbReference type="PRINTS" id="PR00260">
    <property type="entry name" value="CHEMTRNSDUCR"/>
</dbReference>
<dbReference type="PANTHER" id="PTHR32089:SF112">
    <property type="entry name" value="LYSOZYME-LIKE PROTEIN-RELATED"/>
    <property type="match status" value="1"/>
</dbReference>
<gene>
    <name evidence="9" type="ORF">BJ989_003317</name>
</gene>
<dbReference type="SMART" id="SM00304">
    <property type="entry name" value="HAMP"/>
    <property type="match status" value="1"/>
</dbReference>
<comment type="caution">
    <text evidence="9">The sequence shown here is derived from an EMBL/GenBank/DDBJ whole genome shotgun (WGS) entry which is preliminary data.</text>
</comment>
<dbReference type="Pfam" id="PF00015">
    <property type="entry name" value="MCPsignal"/>
    <property type="match status" value="1"/>
</dbReference>
<keyword evidence="2 6" id="KW-1133">Transmembrane helix</keyword>
<proteinExistence type="inferred from homology"/>
<evidence type="ECO:0000259" key="7">
    <source>
        <dbReference type="PROSITE" id="PS50111"/>
    </source>
</evidence>
<keyword evidence="6" id="KW-0472">Membrane</keyword>
<feature type="transmembrane region" description="Helical" evidence="6">
    <location>
        <begin position="192"/>
        <end position="214"/>
    </location>
</feature>
<sequence length="531" mass="54668">MTEAVRAGAAARLRNLSTGRKLSLLTATALLPAALATGAAVLGNSAVSAETQDALALERASGELFHLDNRNSEIKADAYRALLEDDLTVVVQDTQDDVASAVEVLGLVQALELPDGIAEQLPGVETALATYTGAIEDFVSLAVSDREAALTQQGSVAEANSVLDDLLEGLRTDIDAEVAAHREQVAGLTRQMLVQIGLALVLGLVLALVVCVAVGRSITRPLRRTVDVLDAVAAGALDQRLEVDSTDEVGRMGTALNTALDKLSEAMRRMSQTSHSLASASQELSAVSGQMSGAAQESSSQAGLVSAAAEQVSHNVQTVATGTEEMSASIREIAKNATSAAQVAAQAVSVAENANHTVGKLGESSAEIGNVIKVINSIAEQTNLLALNATIEAARAGEAGKGFAVVANEVKDLAQETGKATEDIGRRIEAIQSDTAAAVTAITQIAEIIAEINDTQTTIASAVEEQTATANEMSRNVAEAATGSSDIAQNITGVARSADDTTAAAGSTSQSAEELSRMATDMQQLVGQFRF</sequence>
<evidence type="ECO:0000256" key="1">
    <source>
        <dbReference type="ARBA" id="ARBA00022692"/>
    </source>
</evidence>
<dbReference type="AlphaFoldDB" id="A0A7Y9ULZ9"/>
<dbReference type="PROSITE" id="PS50111">
    <property type="entry name" value="CHEMOTAXIS_TRANSDUC_2"/>
    <property type="match status" value="1"/>
</dbReference>
<evidence type="ECO:0000256" key="6">
    <source>
        <dbReference type="SAM" id="Phobius"/>
    </source>
</evidence>
<evidence type="ECO:0000259" key="8">
    <source>
        <dbReference type="PROSITE" id="PS50885"/>
    </source>
</evidence>
<dbReference type="GO" id="GO:0007165">
    <property type="term" value="P:signal transduction"/>
    <property type="evidence" value="ECO:0007669"/>
    <property type="project" value="UniProtKB-KW"/>
</dbReference>
<dbReference type="Gene3D" id="1.10.287.950">
    <property type="entry name" value="Methyl-accepting chemotaxis protein"/>
    <property type="match status" value="1"/>
</dbReference>
<keyword evidence="10" id="KW-1185">Reference proteome</keyword>
<accession>A0A7Y9ULZ9</accession>
<evidence type="ECO:0000313" key="9">
    <source>
        <dbReference type="EMBL" id="NYG57013.1"/>
    </source>
</evidence>
<dbReference type="CDD" id="cd06225">
    <property type="entry name" value="HAMP"/>
    <property type="match status" value="1"/>
</dbReference>
<dbReference type="RefSeq" id="WP_218848855.1">
    <property type="nucleotide sequence ID" value="NZ_JACCAC010000001.1"/>
</dbReference>
<evidence type="ECO:0000256" key="5">
    <source>
        <dbReference type="PROSITE-ProRule" id="PRU00284"/>
    </source>
</evidence>
<protein>
    <submittedName>
        <fullName evidence="9">Methyl-accepting chemotaxis protein</fullName>
    </submittedName>
</protein>
<feature type="domain" description="HAMP" evidence="8">
    <location>
        <begin position="216"/>
        <end position="268"/>
    </location>
</feature>
<evidence type="ECO:0000256" key="4">
    <source>
        <dbReference type="ARBA" id="ARBA00029447"/>
    </source>
</evidence>
<keyword evidence="1 6" id="KW-0812">Transmembrane</keyword>
<dbReference type="SUPFAM" id="SSF58104">
    <property type="entry name" value="Methyl-accepting chemotaxis protein (MCP) signaling domain"/>
    <property type="match status" value="1"/>
</dbReference>
<evidence type="ECO:0000256" key="2">
    <source>
        <dbReference type="ARBA" id="ARBA00022989"/>
    </source>
</evidence>
<dbReference type="EMBL" id="JACCAC010000001">
    <property type="protein sequence ID" value="NYG57013.1"/>
    <property type="molecule type" value="Genomic_DNA"/>
</dbReference>
<comment type="similarity">
    <text evidence="4">Belongs to the methyl-accepting chemotaxis (MCP) protein family.</text>
</comment>